<comment type="caution">
    <text evidence="1">The sequence shown here is derived from an EMBL/GenBank/DDBJ whole genome shotgun (WGS) entry which is preliminary data.</text>
</comment>
<dbReference type="Gene3D" id="3.10.450.620">
    <property type="entry name" value="JHP933, nucleotidyltransferase-like core domain"/>
    <property type="match status" value="1"/>
</dbReference>
<dbReference type="RefSeq" id="WP_338223184.1">
    <property type="nucleotide sequence ID" value="NZ_BTPD01000003.1"/>
</dbReference>
<sequence length="358" mass="40726">MISKDSLHIDWITKVSTANRKADKILIEKVIRALLLLEGLAKQKLDFVFKGGTALMLILDSSKRLSIDIDIIIEKEPTDLEKIFNDLLESQGFTRFELQERKAATNIQKAHYKFFYKPIHQTQAEEESILLDILFEKIGYQKINQIPVDSKFIISEGEPISVKVPSKEDILGDKLTAFAPNTMGIPYFKGKTSISMEILKQLYDVGNLIDISEDVDLVKSTFESFASTELVYRDQSGKTVEDVLEDIYQTSLCIVSRGAAGNGDFEQLQTGIQRVSRFIFSETFHIDKAIIAASKAAYIATVIKAKEGAIEKYGDPKIMKDWVIGEPFWLRLNRLKKSNPEAFFYWYKISELNRGKQN</sequence>
<dbReference type="Proteomes" id="UP001338309">
    <property type="component" value="Unassembled WGS sequence"/>
</dbReference>
<organism evidence="1 2">
    <name type="scientific">Algoriphagus confluentis</name>
    <dbReference type="NCBI Taxonomy" id="1697556"/>
    <lineage>
        <taxon>Bacteria</taxon>
        <taxon>Pseudomonadati</taxon>
        <taxon>Bacteroidota</taxon>
        <taxon>Cytophagia</taxon>
        <taxon>Cytophagales</taxon>
        <taxon>Cyclobacteriaceae</taxon>
        <taxon>Algoriphagus</taxon>
    </lineage>
</organism>
<name>A0ABQ6PKF2_9BACT</name>
<dbReference type="Pfam" id="PF08843">
    <property type="entry name" value="AbiEii"/>
    <property type="match status" value="1"/>
</dbReference>
<proteinExistence type="predicted"/>
<accession>A0ABQ6PKF2</accession>
<evidence type="ECO:0000313" key="2">
    <source>
        <dbReference type="Proteomes" id="UP001338309"/>
    </source>
</evidence>
<reference evidence="1 2" key="1">
    <citation type="submission" date="2023-08" db="EMBL/GenBank/DDBJ databases">
        <title>Draft genome sequence of Algoriphagus confluentis.</title>
        <authorList>
            <person name="Takatani N."/>
            <person name="Hosokawa M."/>
            <person name="Sawabe T."/>
        </authorList>
    </citation>
    <scope>NUCLEOTIDE SEQUENCE [LARGE SCALE GENOMIC DNA]</scope>
    <source>
        <strain evidence="1 2">NBRC 111222</strain>
    </source>
</reference>
<evidence type="ECO:0000313" key="1">
    <source>
        <dbReference type="EMBL" id="GMQ28429.1"/>
    </source>
</evidence>
<protein>
    <recommendedName>
        <fullName evidence="3">Nucleotidyl transferase AbiEii/AbiGii toxin family protein</fullName>
    </recommendedName>
</protein>
<dbReference type="EMBL" id="BTPD01000003">
    <property type="protein sequence ID" value="GMQ28429.1"/>
    <property type="molecule type" value="Genomic_DNA"/>
</dbReference>
<dbReference type="InterPro" id="IPR014942">
    <property type="entry name" value="AbiEii"/>
</dbReference>
<keyword evidence="2" id="KW-1185">Reference proteome</keyword>
<evidence type="ECO:0008006" key="3">
    <source>
        <dbReference type="Google" id="ProtNLM"/>
    </source>
</evidence>
<gene>
    <name evidence="1" type="ORF">Aconfl_10720</name>
</gene>